<evidence type="ECO:0000313" key="2">
    <source>
        <dbReference type="Proteomes" id="UP000314986"/>
    </source>
</evidence>
<evidence type="ECO:0008006" key="3">
    <source>
        <dbReference type="Google" id="ProtNLM"/>
    </source>
</evidence>
<reference evidence="1" key="4">
    <citation type="submission" date="2025-08" db="UniProtKB">
        <authorList>
            <consortium name="Ensembl"/>
        </authorList>
    </citation>
    <scope>IDENTIFICATION</scope>
</reference>
<reference evidence="1" key="5">
    <citation type="submission" date="2025-09" db="UniProtKB">
        <authorList>
            <consortium name="Ensembl"/>
        </authorList>
    </citation>
    <scope>IDENTIFICATION</scope>
</reference>
<reference evidence="2" key="2">
    <citation type="journal article" date="2007" name="PLoS Biol.">
        <title>Survey sequencing and comparative analysis of the elephant shark (Callorhinchus milii) genome.</title>
        <authorList>
            <person name="Venkatesh B."/>
            <person name="Kirkness E.F."/>
            <person name="Loh Y.H."/>
            <person name="Halpern A.L."/>
            <person name="Lee A.P."/>
            <person name="Johnson J."/>
            <person name="Dandona N."/>
            <person name="Viswanathan L.D."/>
            <person name="Tay A."/>
            <person name="Venter J.C."/>
            <person name="Strausberg R.L."/>
            <person name="Brenner S."/>
        </authorList>
    </citation>
    <scope>NUCLEOTIDE SEQUENCE [LARGE SCALE GENOMIC DNA]</scope>
</reference>
<evidence type="ECO:0000313" key="1">
    <source>
        <dbReference type="Ensembl" id="ENSCMIP00000002010.1"/>
    </source>
</evidence>
<dbReference type="AlphaFoldDB" id="A0A4W3GH41"/>
<reference evidence="2" key="1">
    <citation type="journal article" date="2006" name="Science">
        <title>Ancient noncoding elements conserved in the human genome.</title>
        <authorList>
            <person name="Venkatesh B."/>
            <person name="Kirkness E.F."/>
            <person name="Loh Y.H."/>
            <person name="Halpern A.L."/>
            <person name="Lee A.P."/>
            <person name="Johnson J."/>
            <person name="Dandona N."/>
            <person name="Viswanathan L.D."/>
            <person name="Tay A."/>
            <person name="Venter J.C."/>
            <person name="Strausberg R.L."/>
            <person name="Brenner S."/>
        </authorList>
    </citation>
    <scope>NUCLEOTIDE SEQUENCE [LARGE SCALE GENOMIC DNA]</scope>
</reference>
<accession>A0A4W3GH41</accession>
<reference evidence="2" key="3">
    <citation type="journal article" date="2014" name="Nature">
        <title>Elephant shark genome provides unique insights into gnathostome evolution.</title>
        <authorList>
            <consortium name="International Elephant Shark Genome Sequencing Consortium"/>
            <person name="Venkatesh B."/>
            <person name="Lee A.P."/>
            <person name="Ravi V."/>
            <person name="Maurya A.K."/>
            <person name="Lian M.M."/>
            <person name="Swann J.B."/>
            <person name="Ohta Y."/>
            <person name="Flajnik M.F."/>
            <person name="Sutoh Y."/>
            <person name="Kasahara M."/>
            <person name="Hoon S."/>
            <person name="Gangu V."/>
            <person name="Roy S.W."/>
            <person name="Irimia M."/>
            <person name="Korzh V."/>
            <person name="Kondrychyn I."/>
            <person name="Lim Z.W."/>
            <person name="Tay B.H."/>
            <person name="Tohari S."/>
            <person name="Kong K.W."/>
            <person name="Ho S."/>
            <person name="Lorente-Galdos B."/>
            <person name="Quilez J."/>
            <person name="Marques-Bonet T."/>
            <person name="Raney B.J."/>
            <person name="Ingham P.W."/>
            <person name="Tay A."/>
            <person name="Hillier L.W."/>
            <person name="Minx P."/>
            <person name="Boehm T."/>
            <person name="Wilson R.K."/>
            <person name="Brenner S."/>
            <person name="Warren W.C."/>
        </authorList>
    </citation>
    <scope>NUCLEOTIDE SEQUENCE [LARGE SCALE GENOMIC DNA]</scope>
</reference>
<dbReference type="GeneTree" id="ENSGT00940000158963"/>
<protein>
    <recommendedName>
        <fullName evidence="3">Clathrin light chain</fullName>
    </recommendedName>
</protein>
<keyword evidence="2" id="KW-1185">Reference proteome</keyword>
<proteinExistence type="predicted"/>
<sequence>MKSAIKTSEESWIEQQMLEDKKRATDWEATNEAIEEQVARESYLQWLRDQEKQAKQVSVAARQGASTVCVCVGQRAGGVERPIPTATQLSLVPGTPPLPSQPNSPLVSLYPTLDCRAIMQQMSPTAFGECVQPCSLHTERERL</sequence>
<dbReference type="Proteomes" id="UP000314986">
    <property type="component" value="Unassembled WGS sequence"/>
</dbReference>
<organism evidence="1 2">
    <name type="scientific">Callorhinchus milii</name>
    <name type="common">Ghost shark</name>
    <dbReference type="NCBI Taxonomy" id="7868"/>
    <lineage>
        <taxon>Eukaryota</taxon>
        <taxon>Metazoa</taxon>
        <taxon>Chordata</taxon>
        <taxon>Craniata</taxon>
        <taxon>Vertebrata</taxon>
        <taxon>Chondrichthyes</taxon>
        <taxon>Holocephali</taxon>
        <taxon>Chimaeriformes</taxon>
        <taxon>Callorhinchidae</taxon>
        <taxon>Callorhinchus</taxon>
    </lineage>
</organism>
<dbReference type="Ensembl" id="ENSCMIT00000002085.1">
    <property type="protein sequence ID" value="ENSCMIP00000002010.1"/>
    <property type="gene ID" value="ENSCMIG00000001227.1"/>
</dbReference>
<name>A0A4W3GH41_CALMI</name>